<dbReference type="EMBL" id="CM042063">
    <property type="protein sequence ID" value="KAI3667255.1"/>
    <property type="molecule type" value="Genomic_DNA"/>
</dbReference>
<dbReference type="Proteomes" id="UP001055879">
    <property type="component" value="Linkage Group LG17"/>
</dbReference>
<organism evidence="1 2">
    <name type="scientific">Arctium lappa</name>
    <name type="common">Greater burdock</name>
    <name type="synonym">Lappa major</name>
    <dbReference type="NCBI Taxonomy" id="4217"/>
    <lineage>
        <taxon>Eukaryota</taxon>
        <taxon>Viridiplantae</taxon>
        <taxon>Streptophyta</taxon>
        <taxon>Embryophyta</taxon>
        <taxon>Tracheophyta</taxon>
        <taxon>Spermatophyta</taxon>
        <taxon>Magnoliopsida</taxon>
        <taxon>eudicotyledons</taxon>
        <taxon>Gunneridae</taxon>
        <taxon>Pentapetalae</taxon>
        <taxon>asterids</taxon>
        <taxon>campanulids</taxon>
        <taxon>Asterales</taxon>
        <taxon>Asteraceae</taxon>
        <taxon>Carduoideae</taxon>
        <taxon>Cardueae</taxon>
        <taxon>Arctiinae</taxon>
        <taxon>Arctium</taxon>
    </lineage>
</organism>
<comment type="caution">
    <text evidence="1">The sequence shown here is derived from an EMBL/GenBank/DDBJ whole genome shotgun (WGS) entry which is preliminary data.</text>
</comment>
<proteinExistence type="predicted"/>
<evidence type="ECO:0000313" key="1">
    <source>
        <dbReference type="EMBL" id="KAI3667255.1"/>
    </source>
</evidence>
<evidence type="ECO:0000313" key="2">
    <source>
        <dbReference type="Proteomes" id="UP001055879"/>
    </source>
</evidence>
<protein>
    <submittedName>
        <fullName evidence="1">Uncharacterized protein</fullName>
    </submittedName>
</protein>
<gene>
    <name evidence="1" type="ORF">L6452_42304</name>
</gene>
<accession>A0ACB8XIA5</accession>
<reference evidence="1 2" key="2">
    <citation type="journal article" date="2022" name="Mol. Ecol. Resour.">
        <title>The genomes of chicory, endive, great burdock and yacon provide insights into Asteraceae paleo-polyploidization history and plant inulin production.</title>
        <authorList>
            <person name="Fan W."/>
            <person name="Wang S."/>
            <person name="Wang H."/>
            <person name="Wang A."/>
            <person name="Jiang F."/>
            <person name="Liu H."/>
            <person name="Zhao H."/>
            <person name="Xu D."/>
            <person name="Zhang Y."/>
        </authorList>
    </citation>
    <scope>NUCLEOTIDE SEQUENCE [LARGE SCALE GENOMIC DNA]</scope>
    <source>
        <strain evidence="2">cv. Niubang</strain>
    </source>
</reference>
<sequence length="505" mass="58241">MPQEVFTPQALSSSKRLTLFLKRPLSKKEKIMEKLMFQKSLILKKNQLLQNELTLIDSEMEFERKLSSKQKVTVEPAVEKPKSIASPEQTTTGKDLSKPFSPVALAKSHEEGSSSSSLDSLNLRPKGDYQNPQKPKVHPLVQSQDCQGIKVYYVVFNGPKARIYTSWNVAETAVKGISGIKHKNYKSYDEARVSANIYTAAEYKAPLELISGSEGFRPLFSTVLTKEKYSKIILGTIPRKFQHTTQGILEDMEDYNLDATYTGFKYLYKKGRNTTELSFVEEHYYTTDKRNISYFNFFPNTHPEFVLAAYQYGLLRMIYPSDNLLELSKFSAEFRNAVKTYKKKCLKGADKEIFLKFQSSLIFWDDQEEPIQTYKYVQIGVCKDKIYAPSQAKDILLEKKDLQELAEQKLLTLINKVFDIRKEDKLKVNLATHYCLMTSFSTSSILEIDYEKIREFQKQLVSPHVFGSHYPSLCQKIKLELEKKSIKHICQRCYPTTKAKEVMVD</sequence>
<reference evidence="2" key="1">
    <citation type="journal article" date="2022" name="Mol. Ecol. Resour.">
        <title>The genomes of chicory, endive, great burdock and yacon provide insights into Asteraceae palaeo-polyploidization history and plant inulin production.</title>
        <authorList>
            <person name="Fan W."/>
            <person name="Wang S."/>
            <person name="Wang H."/>
            <person name="Wang A."/>
            <person name="Jiang F."/>
            <person name="Liu H."/>
            <person name="Zhao H."/>
            <person name="Xu D."/>
            <person name="Zhang Y."/>
        </authorList>
    </citation>
    <scope>NUCLEOTIDE SEQUENCE [LARGE SCALE GENOMIC DNA]</scope>
    <source>
        <strain evidence="2">cv. Niubang</strain>
    </source>
</reference>
<keyword evidence="2" id="KW-1185">Reference proteome</keyword>
<name>A0ACB8XIA5_ARCLA</name>